<keyword evidence="2" id="KW-1185">Reference proteome</keyword>
<name>A0AAW2DYL8_9ROSI</name>
<gene>
    <name evidence="1" type="ORF">SO802_001095</name>
</gene>
<dbReference type="EMBL" id="JAZDWU010000001">
    <property type="protein sequence ID" value="KAL0014026.1"/>
    <property type="molecule type" value="Genomic_DNA"/>
</dbReference>
<comment type="caution">
    <text evidence="1">The sequence shown here is derived from an EMBL/GenBank/DDBJ whole genome shotgun (WGS) entry which is preliminary data.</text>
</comment>
<evidence type="ECO:0000313" key="2">
    <source>
        <dbReference type="Proteomes" id="UP001459277"/>
    </source>
</evidence>
<evidence type="ECO:0000313" key="1">
    <source>
        <dbReference type="EMBL" id="KAL0014026.1"/>
    </source>
</evidence>
<sequence length="272" mass="31020">MSAQSPDKEVESCRGEDEEVMVFSTLRDRYQIPDNIPIRLLGKFEKCYLGKTADVGMYNAMFVAGLRLPLTALHRQLANFLGFSVSQITPNAWSIFIGVEILWGCLSGGNRQLTLNEFFWCYRPQHITSSQGIYHFSARKKGLRLVSDMPDSNRNSKGSVHPHITDEQEAFIRRVKEILLDERRCWYLITLDTLHLYCRGLELTPVAHKLNAYSRRREHPLIKDPCDGEKTEELGASGLFDVARVKFLYPHLDLSKATMDDIPPSTPTSDIV</sequence>
<proteinExistence type="predicted"/>
<organism evidence="1 2">
    <name type="scientific">Lithocarpus litseifolius</name>
    <dbReference type="NCBI Taxonomy" id="425828"/>
    <lineage>
        <taxon>Eukaryota</taxon>
        <taxon>Viridiplantae</taxon>
        <taxon>Streptophyta</taxon>
        <taxon>Embryophyta</taxon>
        <taxon>Tracheophyta</taxon>
        <taxon>Spermatophyta</taxon>
        <taxon>Magnoliopsida</taxon>
        <taxon>eudicotyledons</taxon>
        <taxon>Gunneridae</taxon>
        <taxon>Pentapetalae</taxon>
        <taxon>rosids</taxon>
        <taxon>fabids</taxon>
        <taxon>Fagales</taxon>
        <taxon>Fagaceae</taxon>
        <taxon>Lithocarpus</taxon>
    </lineage>
</organism>
<accession>A0AAW2DYL8</accession>
<dbReference type="AlphaFoldDB" id="A0AAW2DYL8"/>
<protein>
    <submittedName>
        <fullName evidence="1">Uncharacterized protein</fullName>
    </submittedName>
</protein>
<dbReference type="Proteomes" id="UP001459277">
    <property type="component" value="Unassembled WGS sequence"/>
</dbReference>
<reference evidence="1 2" key="1">
    <citation type="submission" date="2024-01" db="EMBL/GenBank/DDBJ databases">
        <title>A telomere-to-telomere, gap-free genome of sweet tea (Lithocarpus litseifolius).</title>
        <authorList>
            <person name="Zhou J."/>
        </authorList>
    </citation>
    <scope>NUCLEOTIDE SEQUENCE [LARGE SCALE GENOMIC DNA]</scope>
    <source>
        <strain evidence="1">Zhou-2022a</strain>
        <tissue evidence="1">Leaf</tissue>
    </source>
</reference>